<dbReference type="RefSeq" id="YP_009240460.1">
    <property type="nucleotide sequence ID" value="NC_029743.1"/>
</dbReference>
<keyword evidence="11" id="KW-0175">Coiled coil</keyword>
<reference evidence="13" key="1">
    <citation type="journal article" date="2016" name="J. Plant Res.">
        <title>Plastid genome sequences of Gymnochlora stellata, Lotharella vacuolata, and Partenskyella glossopodia reveal remarkable structural conservation among chlorarachniophyte species.</title>
        <authorList>
            <person name="Suzuki S."/>
            <person name="Hirakawa Y."/>
            <person name="Kofuji R."/>
            <person name="Sugita M."/>
            <person name="Ishida K."/>
        </authorList>
    </citation>
    <scope>NUCLEOTIDE SEQUENCE</scope>
    <source>
        <strain evidence="13">CCMP240</strain>
    </source>
</reference>
<keyword evidence="7 10" id="KW-0406">Ion transport</keyword>
<dbReference type="CDD" id="cd06503">
    <property type="entry name" value="ATP-synt_Fo_b"/>
    <property type="match status" value="1"/>
</dbReference>
<accession>A0A140JZR7</accession>
<evidence type="ECO:0000256" key="4">
    <source>
        <dbReference type="ARBA" id="ARBA00022692"/>
    </source>
</evidence>
<keyword evidence="4 10" id="KW-0812">Transmembrane</keyword>
<evidence type="ECO:0000313" key="13">
    <source>
        <dbReference type="EMBL" id="BAU62594.1"/>
    </source>
</evidence>
<evidence type="ECO:0000256" key="12">
    <source>
        <dbReference type="SAM" id="Phobius"/>
    </source>
</evidence>
<feature type="coiled-coil region" evidence="11">
    <location>
        <begin position="55"/>
        <end position="89"/>
    </location>
</feature>
<dbReference type="Pfam" id="PF00430">
    <property type="entry name" value="ATP-synt_B"/>
    <property type="match status" value="1"/>
</dbReference>
<keyword evidence="8 12" id="KW-0472">Membrane</keyword>
<dbReference type="AlphaFoldDB" id="A0A140JZR7"/>
<comment type="similarity">
    <text evidence="10">Belongs to the ATPase B chain family.</text>
</comment>
<dbReference type="GeneID" id="27110141"/>
<proteinExistence type="inferred from homology"/>
<gene>
    <name evidence="13" type="primary">atpF</name>
</gene>
<organism evidence="13">
    <name type="scientific">Lotharella vacuolata</name>
    <dbReference type="NCBI Taxonomy" id="74820"/>
    <lineage>
        <taxon>Eukaryota</taxon>
        <taxon>Sar</taxon>
        <taxon>Rhizaria</taxon>
        <taxon>Cercozoa</taxon>
        <taxon>Chlorarachniophyceae</taxon>
        <taxon>Lotharella</taxon>
    </lineage>
</organism>
<keyword evidence="2 10" id="KW-0813">Transport</keyword>
<comment type="function">
    <text evidence="9">F(1)F(0) ATP synthase produces ATP from ADP in the presence of a proton or sodium gradient. F-type ATPases consist of two structural domains, F(1) containing the extramembraneous catalytic core and F(0) containing the membrane proton channel, linked together by a central stalk and a peripheral stalk. During catalysis, ATP synthesis in the catalytic domain of F(1) is coupled via a rotary mechanism of the central stalk subunits to proton translocation.</text>
</comment>
<evidence type="ECO:0000256" key="6">
    <source>
        <dbReference type="ARBA" id="ARBA00022989"/>
    </source>
</evidence>
<feature type="transmembrane region" description="Helical" evidence="12">
    <location>
        <begin position="25"/>
        <end position="43"/>
    </location>
</feature>
<evidence type="ECO:0000256" key="3">
    <source>
        <dbReference type="ARBA" id="ARBA00022547"/>
    </source>
</evidence>
<evidence type="ECO:0000256" key="7">
    <source>
        <dbReference type="ARBA" id="ARBA00023065"/>
    </source>
</evidence>
<dbReference type="GO" id="GO:0015078">
    <property type="term" value="F:proton transmembrane transporter activity"/>
    <property type="evidence" value="ECO:0007669"/>
    <property type="project" value="InterPro"/>
</dbReference>
<dbReference type="GO" id="GO:0045259">
    <property type="term" value="C:proton-transporting ATP synthase complex"/>
    <property type="evidence" value="ECO:0007669"/>
    <property type="project" value="UniProtKB-KW"/>
</dbReference>
<evidence type="ECO:0000256" key="1">
    <source>
        <dbReference type="ARBA" id="ARBA00004167"/>
    </source>
</evidence>
<keyword evidence="6 12" id="KW-1133">Transmembrane helix</keyword>
<dbReference type="EMBL" id="AP014949">
    <property type="protein sequence ID" value="BAU62594.1"/>
    <property type="molecule type" value="Genomic_DNA"/>
</dbReference>
<evidence type="ECO:0000256" key="9">
    <source>
        <dbReference type="ARBA" id="ARBA00025198"/>
    </source>
</evidence>
<evidence type="ECO:0000256" key="5">
    <source>
        <dbReference type="ARBA" id="ARBA00022781"/>
    </source>
</evidence>
<dbReference type="GO" id="GO:0015986">
    <property type="term" value="P:proton motive force-driven ATP synthesis"/>
    <property type="evidence" value="ECO:0007669"/>
    <property type="project" value="InterPro"/>
</dbReference>
<evidence type="ECO:0000256" key="10">
    <source>
        <dbReference type="RuleBase" id="RU003848"/>
    </source>
</evidence>
<keyword evidence="5 10" id="KW-0375">Hydrogen ion transport</keyword>
<name>A0A140JZR7_9EUKA</name>
<evidence type="ECO:0000256" key="2">
    <source>
        <dbReference type="ARBA" id="ARBA00022448"/>
    </source>
</evidence>
<keyword evidence="13" id="KW-0934">Plastid</keyword>
<geneLocation type="plastid" evidence="13"/>
<evidence type="ECO:0000256" key="8">
    <source>
        <dbReference type="ARBA" id="ARBA00023136"/>
    </source>
</evidence>
<sequence>MNDILFYDGFQDLFELNLDLFDTNIINLSIVLFVVIKFLGNFISTTLELRRKLIIDNLQNSNKKILLVKEELKKANKKLEDTKQSLIETYDFRFQTFQKRKLLFLEQVENYLIQSDFIKQNILTSQTKKVLANIYNKLVISIFNKLYNNITLSFCNSSNFSKKRKLLTNHYLKRLSGRN</sequence>
<protein>
    <submittedName>
        <fullName evidence="13">ATP synthase CF0 B chain subunit I</fullName>
    </submittedName>
</protein>
<evidence type="ECO:0000256" key="11">
    <source>
        <dbReference type="SAM" id="Coils"/>
    </source>
</evidence>
<keyword evidence="3 10" id="KW-0138">CF(0)</keyword>
<dbReference type="InterPro" id="IPR002146">
    <property type="entry name" value="ATP_synth_b/b'su_bac/chlpt"/>
</dbReference>
<comment type="subcellular location">
    <subcellularLocation>
        <location evidence="1">Membrane</location>
        <topology evidence="1">Single-pass membrane protein</topology>
    </subcellularLocation>
</comment>